<evidence type="ECO:0000256" key="8">
    <source>
        <dbReference type="PROSITE-ProRule" id="PRU10015"/>
    </source>
</evidence>
<dbReference type="NCBIfam" id="TIGR00479">
    <property type="entry name" value="rumA"/>
    <property type="match status" value="1"/>
</dbReference>
<dbReference type="PANTHER" id="PTHR11061">
    <property type="entry name" value="RNA M5U METHYLTRANSFERASE"/>
    <property type="match status" value="1"/>
</dbReference>
<dbReference type="Pfam" id="PF05958">
    <property type="entry name" value="tRNA_U5-meth_tr"/>
    <property type="match status" value="2"/>
</dbReference>
<dbReference type="InterPro" id="IPR010280">
    <property type="entry name" value="U5_MeTrfase_fam"/>
</dbReference>
<dbReference type="GO" id="GO:0006396">
    <property type="term" value="P:RNA processing"/>
    <property type="evidence" value="ECO:0007669"/>
    <property type="project" value="InterPro"/>
</dbReference>
<evidence type="ECO:0000256" key="5">
    <source>
        <dbReference type="ARBA" id="ARBA00023004"/>
    </source>
</evidence>
<keyword evidence="4 7" id="KW-0949">S-adenosyl-L-methionine</keyword>
<sequence>MPFEIEIKSLSDEGLGVGFLGRKKVYVPFSAPGDLVRVYKTRRKKRKILAEEFEFLRRSDLVVDPTCPYAGKCGGCLLQHLPYDEQMRFKEAKLRRLLGMDIKVIPSPKIFGHRNRIDVVISTSGIGFRRYGTWWDAVDIDHCPVFGDSSKRVLSSLREFIEDHEVTLYEIQKNEGFLRYIVLREGKFTGELMVNLVTSPGELSEEFPDYFDYADSIYWSINRTPSDVSYGEIEKFWGEEYIKEKLGDVIYLIHPNSFFQTNSYQAVNLVEVVSGFSEGERILDLYSGVGTFGVYLAKRGFKVEGIEINPFAVEMARRNTELNGVEADFKVGSDRDVESLSRYDTVVVDPPRAGLHPKLVGRILKDEPENLIYVSCNPKTLARDLDELLKKYSVLDVVGLDMFPHTPHVEVVVKLGLNRNQ</sequence>
<keyword evidence="1" id="KW-0004">4Fe-4S</keyword>
<dbReference type="OrthoDB" id="85343at2157"/>
<evidence type="ECO:0000256" key="4">
    <source>
        <dbReference type="ARBA" id="ARBA00022691"/>
    </source>
</evidence>
<dbReference type="Gene3D" id="3.40.50.150">
    <property type="entry name" value="Vaccinia Virus protein VP39"/>
    <property type="match status" value="1"/>
</dbReference>
<dbReference type="GO" id="GO:0032259">
    <property type="term" value="P:methylation"/>
    <property type="evidence" value="ECO:0007669"/>
    <property type="project" value="UniProtKB-KW"/>
</dbReference>
<dbReference type="PROSITE" id="PS50926">
    <property type="entry name" value="TRAM"/>
    <property type="match status" value="1"/>
</dbReference>
<keyword evidence="11" id="KW-1185">Reference proteome</keyword>
<dbReference type="InterPro" id="IPR048845">
    <property type="entry name" value="RUMT_ARLMC_TRAM_dom"/>
</dbReference>
<dbReference type="PROSITE" id="PS01231">
    <property type="entry name" value="TRMA_2"/>
    <property type="match status" value="1"/>
</dbReference>
<dbReference type="RefSeq" id="WP_088884557.1">
    <property type="nucleotide sequence ID" value="NZ_CP014855.1"/>
</dbReference>
<feature type="domain" description="TRAM" evidence="9">
    <location>
        <begin position="1"/>
        <end position="54"/>
    </location>
</feature>
<dbReference type="Proteomes" id="UP000250134">
    <property type="component" value="Chromosome"/>
</dbReference>
<dbReference type="Gene3D" id="2.40.50.140">
    <property type="entry name" value="Nucleic acid-binding proteins"/>
    <property type="match status" value="1"/>
</dbReference>
<evidence type="ECO:0000313" key="11">
    <source>
        <dbReference type="Proteomes" id="UP000250134"/>
    </source>
</evidence>
<dbReference type="AlphaFoldDB" id="A0A2Z2M3K2"/>
<feature type="binding site" evidence="7">
    <location>
        <position position="260"/>
    </location>
    <ligand>
        <name>S-adenosyl-L-methionine</name>
        <dbReference type="ChEBI" id="CHEBI:59789"/>
    </ligand>
</feature>
<evidence type="ECO:0000256" key="7">
    <source>
        <dbReference type="PROSITE-ProRule" id="PRU01024"/>
    </source>
</evidence>
<dbReference type="PROSITE" id="PS51687">
    <property type="entry name" value="SAM_MT_RNA_M5U"/>
    <property type="match status" value="1"/>
</dbReference>
<feature type="binding site" evidence="7">
    <location>
        <position position="349"/>
    </location>
    <ligand>
        <name>S-adenosyl-L-methionine</name>
        <dbReference type="ChEBI" id="CHEBI:59789"/>
    </ligand>
</feature>
<accession>A0A2Z2M3K2</accession>
<dbReference type="Pfam" id="PF21579">
    <property type="entry name" value="PabTrmU54_TRAM_dom"/>
    <property type="match status" value="1"/>
</dbReference>
<keyword evidence="5" id="KW-0408">Iron</keyword>
<evidence type="ECO:0000256" key="3">
    <source>
        <dbReference type="ARBA" id="ARBA00022679"/>
    </source>
</evidence>
<dbReference type="InterPro" id="IPR030390">
    <property type="entry name" value="MeTrfase_TrmA_AS"/>
</dbReference>
<dbReference type="GO" id="GO:0009451">
    <property type="term" value="P:RNA modification"/>
    <property type="evidence" value="ECO:0007669"/>
    <property type="project" value="UniProtKB-ARBA"/>
</dbReference>
<comment type="similarity">
    <text evidence="7">Belongs to the class I-like SAM-binding methyltransferase superfamily. RNA M5U methyltransferase family.</text>
</comment>
<keyword evidence="2 7" id="KW-0489">Methyltransferase</keyword>
<dbReference type="InterPro" id="IPR002792">
    <property type="entry name" value="TRAM_dom"/>
</dbReference>
<dbReference type="GO" id="GO:0008173">
    <property type="term" value="F:RNA methyltransferase activity"/>
    <property type="evidence" value="ECO:0007669"/>
    <property type="project" value="InterPro"/>
</dbReference>
<dbReference type="PANTHER" id="PTHR11061:SF30">
    <property type="entry name" value="TRNA (URACIL(54)-C(5))-METHYLTRANSFERASE"/>
    <property type="match status" value="1"/>
</dbReference>
<evidence type="ECO:0000256" key="6">
    <source>
        <dbReference type="ARBA" id="ARBA00023014"/>
    </source>
</evidence>
<dbReference type="InterPro" id="IPR029063">
    <property type="entry name" value="SAM-dependent_MTases_sf"/>
</dbReference>
<feature type="binding site" evidence="7">
    <location>
        <position position="307"/>
    </location>
    <ligand>
        <name>S-adenosyl-L-methionine</name>
        <dbReference type="ChEBI" id="CHEBI:59789"/>
    </ligand>
</feature>
<dbReference type="GO" id="GO:0051539">
    <property type="term" value="F:4 iron, 4 sulfur cluster binding"/>
    <property type="evidence" value="ECO:0007669"/>
    <property type="project" value="UniProtKB-KW"/>
</dbReference>
<evidence type="ECO:0000313" key="10">
    <source>
        <dbReference type="EMBL" id="ASJ00217.1"/>
    </source>
</evidence>
<evidence type="ECO:0000259" key="9">
    <source>
        <dbReference type="PROSITE" id="PS50926"/>
    </source>
</evidence>
<dbReference type="SUPFAM" id="SSF53335">
    <property type="entry name" value="S-adenosyl-L-methionine-dependent methyltransferases"/>
    <property type="match status" value="1"/>
</dbReference>
<reference evidence="10 11" key="1">
    <citation type="submission" date="2016-03" db="EMBL/GenBank/DDBJ databases">
        <title>Complete genome sequence of Thermococcus gorgonarius.</title>
        <authorList>
            <person name="Oger P.M."/>
        </authorList>
    </citation>
    <scope>NUCLEOTIDE SEQUENCE [LARGE SCALE GENOMIC DNA]</scope>
    <source>
        <strain evidence="10 11">W-12</strain>
    </source>
</reference>
<proteinExistence type="inferred from homology"/>
<dbReference type="Gene3D" id="2.40.50.1070">
    <property type="match status" value="1"/>
</dbReference>
<dbReference type="GeneID" id="33331149"/>
<dbReference type="PROSITE" id="PS01230">
    <property type="entry name" value="TRMA_1"/>
    <property type="match status" value="1"/>
</dbReference>
<evidence type="ECO:0000256" key="2">
    <source>
        <dbReference type="ARBA" id="ARBA00022603"/>
    </source>
</evidence>
<protein>
    <submittedName>
        <fullName evidence="10">23S rRNA (Uracil-5-)-methyltransferase RumA</fullName>
    </submittedName>
</protein>
<name>A0A2Z2M3K2_THEGO</name>
<keyword evidence="3 7" id="KW-0808">Transferase</keyword>
<gene>
    <name evidence="10" type="ORF">A3K92_01335</name>
</gene>
<feature type="active site" evidence="8">
    <location>
        <position position="376"/>
    </location>
</feature>
<dbReference type="GO" id="GO:0008757">
    <property type="term" value="F:S-adenosylmethionine-dependent methyltransferase activity"/>
    <property type="evidence" value="ECO:0007669"/>
    <property type="project" value="UniProtKB-ARBA"/>
</dbReference>
<keyword evidence="1" id="KW-0479">Metal-binding</keyword>
<feature type="active site" description="Nucleophile" evidence="7">
    <location>
        <position position="376"/>
    </location>
</feature>
<dbReference type="CDD" id="cd02440">
    <property type="entry name" value="AdoMet_MTases"/>
    <property type="match status" value="1"/>
</dbReference>
<keyword evidence="6" id="KW-0411">Iron-sulfur</keyword>
<dbReference type="InterPro" id="IPR030391">
    <property type="entry name" value="MeTrfase_TrmA_CS"/>
</dbReference>
<dbReference type="InterPro" id="IPR012340">
    <property type="entry name" value="NA-bd_OB-fold"/>
</dbReference>
<dbReference type="SUPFAM" id="SSF50249">
    <property type="entry name" value="Nucleic acid-binding proteins"/>
    <property type="match status" value="1"/>
</dbReference>
<evidence type="ECO:0000256" key="1">
    <source>
        <dbReference type="ARBA" id="ARBA00022485"/>
    </source>
</evidence>
<dbReference type="KEGG" id="tgg:A3K92_01335"/>
<feature type="binding site" evidence="7">
    <location>
        <position position="286"/>
    </location>
    <ligand>
        <name>S-adenosyl-L-methionine</name>
        <dbReference type="ChEBI" id="CHEBI:59789"/>
    </ligand>
</feature>
<organism evidence="10 11">
    <name type="scientific">Thermococcus gorgonarius</name>
    <dbReference type="NCBI Taxonomy" id="71997"/>
    <lineage>
        <taxon>Archaea</taxon>
        <taxon>Methanobacteriati</taxon>
        <taxon>Methanobacteriota</taxon>
        <taxon>Thermococci</taxon>
        <taxon>Thermococcales</taxon>
        <taxon>Thermococcaceae</taxon>
        <taxon>Thermococcus</taxon>
    </lineage>
</organism>
<dbReference type="EMBL" id="CP014855">
    <property type="protein sequence ID" value="ASJ00217.1"/>
    <property type="molecule type" value="Genomic_DNA"/>
</dbReference>